<evidence type="ECO:0000256" key="1">
    <source>
        <dbReference type="SAM" id="MobiDB-lite"/>
    </source>
</evidence>
<feature type="non-terminal residue" evidence="2">
    <location>
        <position position="163"/>
    </location>
</feature>
<reference evidence="2" key="1">
    <citation type="submission" date="2018-11" db="EMBL/GenBank/DDBJ databases">
        <authorList>
            <consortium name="Pathogen Informatics"/>
        </authorList>
    </citation>
    <scope>NUCLEOTIDE SEQUENCE</scope>
</reference>
<proteinExistence type="predicted"/>
<gene>
    <name evidence="2" type="ORF">PXEA_LOCUS21668</name>
</gene>
<dbReference type="EMBL" id="CAAALY010093341">
    <property type="protein sequence ID" value="VEL28228.1"/>
    <property type="molecule type" value="Genomic_DNA"/>
</dbReference>
<evidence type="ECO:0000313" key="3">
    <source>
        <dbReference type="Proteomes" id="UP000784294"/>
    </source>
</evidence>
<protein>
    <submittedName>
        <fullName evidence="2">Uncharacterized protein</fullName>
    </submittedName>
</protein>
<feature type="compositionally biased region" description="Basic and acidic residues" evidence="1">
    <location>
        <begin position="123"/>
        <end position="135"/>
    </location>
</feature>
<keyword evidence="3" id="KW-1185">Reference proteome</keyword>
<organism evidence="2 3">
    <name type="scientific">Protopolystoma xenopodis</name>
    <dbReference type="NCBI Taxonomy" id="117903"/>
    <lineage>
        <taxon>Eukaryota</taxon>
        <taxon>Metazoa</taxon>
        <taxon>Spiralia</taxon>
        <taxon>Lophotrochozoa</taxon>
        <taxon>Platyhelminthes</taxon>
        <taxon>Monogenea</taxon>
        <taxon>Polyopisthocotylea</taxon>
        <taxon>Polystomatidea</taxon>
        <taxon>Polystomatidae</taxon>
        <taxon>Protopolystoma</taxon>
    </lineage>
</organism>
<dbReference type="AlphaFoldDB" id="A0A448X4Y9"/>
<comment type="caution">
    <text evidence="2">The sequence shown here is derived from an EMBL/GenBank/DDBJ whole genome shotgun (WGS) entry which is preliminary data.</text>
</comment>
<feature type="region of interest" description="Disordered" evidence="1">
    <location>
        <begin position="1"/>
        <end position="52"/>
    </location>
</feature>
<evidence type="ECO:0000313" key="2">
    <source>
        <dbReference type="EMBL" id="VEL28228.1"/>
    </source>
</evidence>
<accession>A0A448X4Y9</accession>
<sequence length="163" mass="17694">MLHSASCVPATLEGSDGSTRSLLPFSTRPPRTSASGPASADSKRPLAPATVTSNDRVAGLLALEAGGDIQPEDEEHDATLRRLGASVRAMLSSPANLANYLDLQLLRQRLDDAIRQHIERQHERQLQQQHCEDPAGTRSQPNNTVDLLSLSNMEAIKRLKGIR</sequence>
<feature type="region of interest" description="Disordered" evidence="1">
    <location>
        <begin position="123"/>
        <end position="144"/>
    </location>
</feature>
<name>A0A448X4Y9_9PLAT</name>
<dbReference type="Proteomes" id="UP000784294">
    <property type="component" value="Unassembled WGS sequence"/>
</dbReference>